<keyword evidence="4" id="KW-0288">FMN</keyword>
<dbReference type="InterPro" id="IPR026021">
    <property type="entry name" value="YdjA-like"/>
</dbReference>
<dbReference type="OrthoDB" id="9804207at2"/>
<gene>
    <name evidence="10" type="ORF">BUZ61_07610</name>
    <name evidence="9" type="ORF">J3T88_12800</name>
    <name evidence="11" type="ORF">NCTC13834_02095</name>
</gene>
<protein>
    <submittedName>
        <fullName evidence="10">Nitroreductase</fullName>
    </submittedName>
</protein>
<dbReference type="Proteomes" id="UP000254412">
    <property type="component" value="Unassembled WGS sequence"/>
</dbReference>
<evidence type="ECO:0000313" key="10">
    <source>
        <dbReference type="EMBL" id="PTK58887.1"/>
    </source>
</evidence>
<evidence type="ECO:0000256" key="1">
    <source>
        <dbReference type="ARBA" id="ARBA00001917"/>
    </source>
</evidence>
<comment type="similarity">
    <text evidence="2">Belongs to the nitroreductase family.</text>
</comment>
<dbReference type="Gene3D" id="3.40.109.10">
    <property type="entry name" value="NADH Oxidase"/>
    <property type="match status" value="1"/>
</dbReference>
<evidence type="ECO:0000256" key="7">
    <source>
        <dbReference type="ARBA" id="ARBA00023027"/>
    </source>
</evidence>
<name>A0A2T4SA76_9STAP</name>
<keyword evidence="14" id="KW-1185">Reference proteome</keyword>
<dbReference type="InterPro" id="IPR000415">
    <property type="entry name" value="Nitroreductase-like"/>
</dbReference>
<evidence type="ECO:0000313" key="12">
    <source>
        <dbReference type="Proteomes" id="UP000240400"/>
    </source>
</evidence>
<evidence type="ECO:0000256" key="5">
    <source>
        <dbReference type="ARBA" id="ARBA00022857"/>
    </source>
</evidence>
<dbReference type="InterPro" id="IPR052530">
    <property type="entry name" value="NAD(P)H_nitroreductase"/>
</dbReference>
<dbReference type="EMBL" id="UHDS01000001">
    <property type="protein sequence ID" value="SUM55723.1"/>
    <property type="molecule type" value="Genomic_DNA"/>
</dbReference>
<dbReference type="SUPFAM" id="SSF55469">
    <property type="entry name" value="FMN-dependent nitroreductase-like"/>
    <property type="match status" value="1"/>
</dbReference>
<reference evidence="11 13" key="3">
    <citation type="submission" date="2018-06" db="EMBL/GenBank/DDBJ databases">
        <authorList>
            <consortium name="Pathogen Informatics"/>
            <person name="Doyle S."/>
        </authorList>
    </citation>
    <scope>NUCLEOTIDE SEQUENCE [LARGE SCALE GENOMIC DNA]</scope>
    <source>
        <strain evidence="11 13">NCTC13834</strain>
    </source>
</reference>
<evidence type="ECO:0000256" key="2">
    <source>
        <dbReference type="ARBA" id="ARBA00007118"/>
    </source>
</evidence>
<feature type="domain" description="Nitroreductase" evidence="8">
    <location>
        <begin position="7"/>
        <end position="157"/>
    </location>
</feature>
<reference evidence="10" key="2">
    <citation type="submission" date="2018-03" db="EMBL/GenBank/DDBJ databases">
        <authorList>
            <person name="Keele B.F."/>
        </authorList>
    </citation>
    <scope>NUCLEOTIDE SEQUENCE</scope>
    <source>
        <strain evidence="10">SNUC 4337</strain>
    </source>
</reference>
<proteinExistence type="inferred from homology"/>
<keyword evidence="7" id="KW-0520">NAD</keyword>
<dbReference type="EMBL" id="JAFNLT010000013">
    <property type="protein sequence ID" value="MBO1228171.1"/>
    <property type="molecule type" value="Genomic_DNA"/>
</dbReference>
<dbReference type="Proteomes" id="UP000664081">
    <property type="component" value="Unassembled WGS sequence"/>
</dbReference>
<dbReference type="EMBL" id="PZHR01000034">
    <property type="protein sequence ID" value="PTK58887.1"/>
    <property type="molecule type" value="Genomic_DNA"/>
</dbReference>
<dbReference type="Proteomes" id="UP000240400">
    <property type="component" value="Unassembled WGS sequence"/>
</dbReference>
<evidence type="ECO:0000256" key="6">
    <source>
        <dbReference type="ARBA" id="ARBA00023002"/>
    </source>
</evidence>
<dbReference type="InterPro" id="IPR029479">
    <property type="entry name" value="Nitroreductase"/>
</dbReference>
<dbReference type="PANTHER" id="PTHR43821:SF1">
    <property type="entry name" value="NAD(P)H NITROREDUCTASE YDJA-RELATED"/>
    <property type="match status" value="1"/>
</dbReference>
<keyword evidence="3" id="KW-0285">Flavoprotein</keyword>
<reference evidence="10 12" key="1">
    <citation type="journal article" date="2016" name="Front. Microbiol.">
        <title>Comprehensive Phylogenetic Analysis of Bovine Non-aureus Staphylococci Species Based on Whole-Genome Sequencing.</title>
        <authorList>
            <person name="Naushad S."/>
            <person name="Barkema H.W."/>
            <person name="Luby C."/>
            <person name="Condas L.A."/>
            <person name="Nobrega D.B."/>
            <person name="Carson D.A."/>
            <person name="De Buck J."/>
        </authorList>
    </citation>
    <scope>NUCLEOTIDE SEQUENCE [LARGE SCALE GENOMIC DNA]</scope>
    <source>
        <strain evidence="10 12">SNUC 4337</strain>
    </source>
</reference>
<evidence type="ECO:0000313" key="13">
    <source>
        <dbReference type="Proteomes" id="UP000254412"/>
    </source>
</evidence>
<dbReference type="PANTHER" id="PTHR43821">
    <property type="entry name" value="NAD(P)H NITROREDUCTASE YDJA-RELATED"/>
    <property type="match status" value="1"/>
</dbReference>
<evidence type="ECO:0000256" key="3">
    <source>
        <dbReference type="ARBA" id="ARBA00022630"/>
    </source>
</evidence>
<dbReference type="CDD" id="cd02135">
    <property type="entry name" value="YdjA-like"/>
    <property type="match status" value="1"/>
</dbReference>
<sequence length="181" mass="20892">MELQDAIAQRRSIKAFRRDMNIDDHALYEAIQRATDAPNHGLRAPWRVVHIAKNRLGDMSKQLTEIAFPNIKKKQEDHYKVATNLGGMLALIVKEDPRQKENLENHMAFGAFAQNLMLLLYEAGIGTCWKTPAYIFNPEIRSIFGVQDDEQLVGLLYLTDLKDLEKMPHRERQQSQTIETF</sequence>
<evidence type="ECO:0000313" key="14">
    <source>
        <dbReference type="Proteomes" id="UP000664081"/>
    </source>
</evidence>
<evidence type="ECO:0000256" key="4">
    <source>
        <dbReference type="ARBA" id="ARBA00022643"/>
    </source>
</evidence>
<evidence type="ECO:0000313" key="9">
    <source>
        <dbReference type="EMBL" id="MBO1228171.1"/>
    </source>
</evidence>
<keyword evidence="6" id="KW-0560">Oxidoreductase</keyword>
<dbReference type="GO" id="GO:0016491">
    <property type="term" value="F:oxidoreductase activity"/>
    <property type="evidence" value="ECO:0007669"/>
    <property type="project" value="UniProtKB-KW"/>
</dbReference>
<dbReference type="AlphaFoldDB" id="A0A2T4SA76"/>
<organism evidence="10 12">
    <name type="scientific">Staphylococcus nepalensis</name>
    <dbReference type="NCBI Taxonomy" id="214473"/>
    <lineage>
        <taxon>Bacteria</taxon>
        <taxon>Bacillati</taxon>
        <taxon>Bacillota</taxon>
        <taxon>Bacilli</taxon>
        <taxon>Bacillales</taxon>
        <taxon>Staphylococcaceae</taxon>
        <taxon>Staphylococcus</taxon>
    </lineage>
</organism>
<comment type="cofactor">
    <cofactor evidence="1">
        <name>FMN</name>
        <dbReference type="ChEBI" id="CHEBI:58210"/>
    </cofactor>
</comment>
<dbReference type="RefSeq" id="WP_103373566.1">
    <property type="nucleotide sequence ID" value="NZ_BMCF01000006.1"/>
</dbReference>
<accession>A0A2T4SA76</accession>
<reference evidence="9 14" key="4">
    <citation type="submission" date="2021-03" db="EMBL/GenBank/DDBJ databases">
        <title>Staphylococci and Mammaliicocci in bats.</title>
        <authorList>
            <person name="Fountain K."/>
        </authorList>
    </citation>
    <scope>NUCLEOTIDE SEQUENCE [LARGE SCALE GENOMIC DNA]</scope>
    <source>
        <strain evidence="9 14">18_1_E_SW</strain>
    </source>
</reference>
<evidence type="ECO:0000313" key="11">
    <source>
        <dbReference type="EMBL" id="SUM55723.1"/>
    </source>
</evidence>
<keyword evidence="5" id="KW-0521">NADP</keyword>
<dbReference type="Pfam" id="PF00881">
    <property type="entry name" value="Nitroreductase"/>
    <property type="match status" value="1"/>
</dbReference>
<evidence type="ECO:0000259" key="8">
    <source>
        <dbReference type="Pfam" id="PF00881"/>
    </source>
</evidence>